<proteinExistence type="predicted"/>
<sequence>MAFGIDYVHIQIPSIAFIIAQYKPLKENFGKISSIHKALLKARENLLKALHAPILDVKARAYLDLIGFFLKKYSIEIL</sequence>
<evidence type="ECO:0000313" key="2">
    <source>
        <dbReference type="Proteomes" id="UP001165960"/>
    </source>
</evidence>
<reference evidence="1" key="1">
    <citation type="submission" date="2022-04" db="EMBL/GenBank/DDBJ databases">
        <title>Genome of the entomopathogenic fungus Entomophthora muscae.</title>
        <authorList>
            <person name="Elya C."/>
            <person name="Lovett B.R."/>
            <person name="Lee E."/>
            <person name="Macias A.M."/>
            <person name="Hajek A.E."/>
            <person name="De Bivort B.L."/>
            <person name="Kasson M.T."/>
            <person name="De Fine Licht H.H."/>
            <person name="Stajich J.E."/>
        </authorList>
    </citation>
    <scope>NUCLEOTIDE SEQUENCE</scope>
    <source>
        <strain evidence="1">Berkeley</strain>
    </source>
</reference>
<keyword evidence="2" id="KW-1185">Reference proteome</keyword>
<evidence type="ECO:0000313" key="1">
    <source>
        <dbReference type="EMBL" id="KAJ9089765.1"/>
    </source>
</evidence>
<accession>A0ACC2US97</accession>
<organism evidence="1 2">
    <name type="scientific">Entomophthora muscae</name>
    <dbReference type="NCBI Taxonomy" id="34485"/>
    <lineage>
        <taxon>Eukaryota</taxon>
        <taxon>Fungi</taxon>
        <taxon>Fungi incertae sedis</taxon>
        <taxon>Zoopagomycota</taxon>
        <taxon>Entomophthoromycotina</taxon>
        <taxon>Entomophthoromycetes</taxon>
        <taxon>Entomophthorales</taxon>
        <taxon>Entomophthoraceae</taxon>
        <taxon>Entomophthora</taxon>
    </lineage>
</organism>
<gene>
    <name evidence="1" type="ORF">DSO57_1009516</name>
</gene>
<comment type="caution">
    <text evidence="1">The sequence shown here is derived from an EMBL/GenBank/DDBJ whole genome shotgun (WGS) entry which is preliminary data.</text>
</comment>
<protein>
    <submittedName>
        <fullName evidence="1">Uncharacterized protein</fullName>
    </submittedName>
</protein>
<name>A0ACC2US97_9FUNG</name>
<dbReference type="EMBL" id="QTSX02000030">
    <property type="protein sequence ID" value="KAJ9089765.1"/>
    <property type="molecule type" value="Genomic_DNA"/>
</dbReference>
<dbReference type="Proteomes" id="UP001165960">
    <property type="component" value="Unassembled WGS sequence"/>
</dbReference>